<evidence type="ECO:0000256" key="2">
    <source>
        <dbReference type="ARBA" id="ARBA00022690"/>
    </source>
</evidence>
<keyword evidence="2" id="KW-0646">Protease inhibitor</keyword>
<dbReference type="PANTHER" id="PTHR11461:SF211">
    <property type="entry name" value="GH10112P-RELATED"/>
    <property type="match status" value="1"/>
</dbReference>
<proteinExistence type="inferred from homology"/>
<dbReference type="InterPro" id="IPR042185">
    <property type="entry name" value="Serpin_sf_2"/>
</dbReference>
<dbReference type="AlphaFoldDB" id="A0AA38MEU4"/>
<protein>
    <recommendedName>
        <fullName evidence="5">Serpin domain-containing protein</fullName>
    </recommendedName>
</protein>
<reference evidence="6" key="1">
    <citation type="journal article" date="2023" name="G3 (Bethesda)">
        <title>Whole genome assemblies of Zophobas morio and Tenebrio molitor.</title>
        <authorList>
            <person name="Kaur S."/>
            <person name="Stinson S.A."/>
            <person name="diCenzo G.C."/>
        </authorList>
    </citation>
    <scope>NUCLEOTIDE SEQUENCE</scope>
    <source>
        <strain evidence="6">QUZm001</strain>
    </source>
</reference>
<dbReference type="InterPro" id="IPR042178">
    <property type="entry name" value="Serpin_sf_1"/>
</dbReference>
<dbReference type="Proteomes" id="UP001168821">
    <property type="component" value="Unassembled WGS sequence"/>
</dbReference>
<keyword evidence="7" id="KW-1185">Reference proteome</keyword>
<dbReference type="InterPro" id="IPR000215">
    <property type="entry name" value="Serpin_fam"/>
</dbReference>
<evidence type="ECO:0000313" key="6">
    <source>
        <dbReference type="EMBL" id="KAJ3653289.1"/>
    </source>
</evidence>
<dbReference type="GO" id="GO:0005615">
    <property type="term" value="C:extracellular space"/>
    <property type="evidence" value="ECO:0007669"/>
    <property type="project" value="InterPro"/>
</dbReference>
<name>A0AA38MEU4_9CUCU</name>
<dbReference type="SMART" id="SM00093">
    <property type="entry name" value="SERPIN"/>
    <property type="match status" value="1"/>
</dbReference>
<accession>A0AA38MEU4</accession>
<dbReference type="SUPFAM" id="SSF56574">
    <property type="entry name" value="Serpins"/>
    <property type="match status" value="1"/>
</dbReference>
<dbReference type="GO" id="GO:0004867">
    <property type="term" value="F:serine-type endopeptidase inhibitor activity"/>
    <property type="evidence" value="ECO:0007669"/>
    <property type="project" value="UniProtKB-KW"/>
</dbReference>
<keyword evidence="3" id="KW-0722">Serine protease inhibitor</keyword>
<sequence>MADEKPSKAQSVVLQGNAAFANRLYQILAKEPGNLFFSPLSVHAVISMAHQGAREETAKVIEEVLQIPEAEVTAVGYRAITETLKSLVDVLVYLAFKIYFKKDEELEDNFVGNVQEYFSSEVECVDFREKNQVVKDINQWVEKQTAEKIKNIVTPDFITDDTKMILINAIYFKGAWCTKFLAGRTTTEKFFVDEENSVDVEMMNKMDDRLYKYDEELDAQIVLLPFKNTNARMVVVLPKERNGIRSLEKKLSHLGFTRLVENLTLESVILSLPKFKMEITVDLGKALNQMGLENIFSQKADFSGMSKTCKELCVAKVLQKAFIDLNEVGVEAAAVSVMKITKKSGKWVDEPVDFVVDHPALFLLVVDVEGAINVLFCGRLSHPRY</sequence>
<organism evidence="6 7">
    <name type="scientific">Zophobas morio</name>
    <dbReference type="NCBI Taxonomy" id="2755281"/>
    <lineage>
        <taxon>Eukaryota</taxon>
        <taxon>Metazoa</taxon>
        <taxon>Ecdysozoa</taxon>
        <taxon>Arthropoda</taxon>
        <taxon>Hexapoda</taxon>
        <taxon>Insecta</taxon>
        <taxon>Pterygota</taxon>
        <taxon>Neoptera</taxon>
        <taxon>Endopterygota</taxon>
        <taxon>Coleoptera</taxon>
        <taxon>Polyphaga</taxon>
        <taxon>Cucujiformia</taxon>
        <taxon>Tenebrionidae</taxon>
        <taxon>Zophobas</taxon>
    </lineage>
</organism>
<comment type="similarity">
    <text evidence="1 4">Belongs to the serpin family.</text>
</comment>
<dbReference type="PANTHER" id="PTHR11461">
    <property type="entry name" value="SERINE PROTEASE INHIBITOR, SERPIN"/>
    <property type="match status" value="1"/>
</dbReference>
<feature type="domain" description="Serpin" evidence="5">
    <location>
        <begin position="22"/>
        <end position="383"/>
    </location>
</feature>
<evidence type="ECO:0000259" key="5">
    <source>
        <dbReference type="SMART" id="SM00093"/>
    </source>
</evidence>
<dbReference type="Gene3D" id="3.30.497.10">
    <property type="entry name" value="Antithrombin, subunit I, domain 2"/>
    <property type="match status" value="1"/>
</dbReference>
<evidence type="ECO:0000256" key="4">
    <source>
        <dbReference type="RuleBase" id="RU000411"/>
    </source>
</evidence>
<dbReference type="InterPro" id="IPR036186">
    <property type="entry name" value="Serpin_sf"/>
</dbReference>
<evidence type="ECO:0000313" key="7">
    <source>
        <dbReference type="Proteomes" id="UP001168821"/>
    </source>
</evidence>
<dbReference type="CDD" id="cd19601">
    <property type="entry name" value="serpin42Da-like"/>
    <property type="match status" value="1"/>
</dbReference>
<evidence type="ECO:0000256" key="1">
    <source>
        <dbReference type="ARBA" id="ARBA00009500"/>
    </source>
</evidence>
<gene>
    <name evidence="6" type="ORF">Zmor_012549</name>
</gene>
<dbReference type="EMBL" id="JALNTZ010000004">
    <property type="protein sequence ID" value="KAJ3653289.1"/>
    <property type="molecule type" value="Genomic_DNA"/>
</dbReference>
<dbReference type="Gene3D" id="2.30.39.10">
    <property type="entry name" value="Alpha-1-antitrypsin, domain 1"/>
    <property type="match status" value="1"/>
</dbReference>
<comment type="caution">
    <text evidence="6">The sequence shown here is derived from an EMBL/GenBank/DDBJ whole genome shotgun (WGS) entry which is preliminary data.</text>
</comment>
<dbReference type="InterPro" id="IPR023796">
    <property type="entry name" value="Serpin_dom"/>
</dbReference>
<evidence type="ECO:0000256" key="3">
    <source>
        <dbReference type="ARBA" id="ARBA00022900"/>
    </source>
</evidence>
<dbReference type="Pfam" id="PF00079">
    <property type="entry name" value="Serpin"/>
    <property type="match status" value="1"/>
</dbReference>